<feature type="compositionally biased region" description="Low complexity" evidence="1">
    <location>
        <begin position="651"/>
        <end position="662"/>
    </location>
</feature>
<dbReference type="Gene3D" id="1.10.510.10">
    <property type="entry name" value="Transferase(Phosphotransferase) domain 1"/>
    <property type="match status" value="1"/>
</dbReference>
<evidence type="ECO:0000313" key="3">
    <source>
        <dbReference type="EMBL" id="CAE0360022.1"/>
    </source>
</evidence>
<feature type="compositionally biased region" description="Polar residues" evidence="1">
    <location>
        <begin position="669"/>
        <end position="695"/>
    </location>
</feature>
<feature type="region of interest" description="Disordered" evidence="1">
    <location>
        <begin position="590"/>
        <end position="730"/>
    </location>
</feature>
<gene>
    <name evidence="3" type="ORF">ALAG00032_LOCUS751</name>
</gene>
<name>A0A7S3NDJ5_9STRA</name>
<dbReference type="PANTHER" id="PTHR12984">
    <property type="entry name" value="SCY1-RELATED S/T PROTEIN KINASE-LIKE"/>
    <property type="match status" value="1"/>
</dbReference>
<dbReference type="GO" id="GO:0004672">
    <property type="term" value="F:protein kinase activity"/>
    <property type="evidence" value="ECO:0007669"/>
    <property type="project" value="InterPro"/>
</dbReference>
<dbReference type="AlphaFoldDB" id="A0A7S3NDJ5"/>
<dbReference type="EMBL" id="HBIJ01001008">
    <property type="protein sequence ID" value="CAE0360022.1"/>
    <property type="molecule type" value="Transcribed_RNA"/>
</dbReference>
<dbReference type="SUPFAM" id="SSF48371">
    <property type="entry name" value="ARM repeat"/>
    <property type="match status" value="1"/>
</dbReference>
<feature type="compositionally biased region" description="Polar residues" evidence="1">
    <location>
        <begin position="709"/>
        <end position="718"/>
    </location>
</feature>
<feature type="compositionally biased region" description="Low complexity" evidence="1">
    <location>
        <begin position="801"/>
        <end position="836"/>
    </location>
</feature>
<dbReference type="GO" id="GO:0005524">
    <property type="term" value="F:ATP binding"/>
    <property type="evidence" value="ECO:0007669"/>
    <property type="project" value="InterPro"/>
</dbReference>
<dbReference type="InterPro" id="IPR000719">
    <property type="entry name" value="Prot_kinase_dom"/>
</dbReference>
<accession>A0A7S3NDJ5</accession>
<feature type="domain" description="Protein kinase" evidence="2">
    <location>
        <begin position="1"/>
        <end position="265"/>
    </location>
</feature>
<sequence>MFQAASEKVGATSISIATATRRGPPGILQLIETFETRSEMVCVVERIIGSLGNIAYNEGEFKALNSRDWSPPIKLGPVEICRGAATLTQALTALHSGAGLFQRRVHFAISPENIWISGGSGDWRLAGLGMSRIFEDGNQTKLRVGETFGNEMDGSFGEILSGAPRLCYCAPELTQGVDVDTKIDVFSLYLIVLELFNHDHRQIFIDCSDSVYQHKTGAARAVEAATSTMNRSGYICCSKIVEILQHTLKPDPLARPEAAAIRPALQIPGVRLLAELDACGTRETSTSANFLSALASLIERADKLYPDGDDSENLLTDDTEGLSALASSRSLRVAVIPTLLRLAKVKGQFLAPQIAACLLSCALRLDSQDFRSRLQPVFEAVLAANNDLALKLIVDAAPIVLEKADAAWAANVMLKAMTFALSVNKPQELYETALRRLAESETLDALVAKASIANPKSSPVADKLVPAICKIAVQKEKLNLALRVLAMKALAACLERPAACPTPALIGQVLPALSKLQVDAEPAMAMCLLGCYDLCAQRAPEAIARHVLPSLVVLLDEKSLNYKQFDMLVTRVQSLLTRVIDLRRTNDYENKNSSEVPEENFSSTTTKPTNDYFASVGGMLPPAPPINSMPSTNEPQPSWVLPPAPTAVVGAASTLSTTTQSADPLGFKTRQSSSPKPQPSGIQSKRNSGSGSTRTGPPKLKVKPPPPRQTSAASTTTLDPFAAPPLSASSSVNSMDPLAALNSSSSLASSSNIAADPFASSGFDFMATSSIPTKNTVMNDGNVSLDPSDPFAGIDIASNGTSSASSPMMMTMPPKLSNASSSSSSMMIPQSSSSNPKNTNNISSAFDFMS</sequence>
<dbReference type="InterPro" id="IPR016024">
    <property type="entry name" value="ARM-type_fold"/>
</dbReference>
<dbReference type="Pfam" id="PF00069">
    <property type="entry name" value="Pkinase"/>
    <property type="match status" value="1"/>
</dbReference>
<organism evidence="3">
    <name type="scientific">Aureoumbra lagunensis</name>
    <dbReference type="NCBI Taxonomy" id="44058"/>
    <lineage>
        <taxon>Eukaryota</taxon>
        <taxon>Sar</taxon>
        <taxon>Stramenopiles</taxon>
        <taxon>Ochrophyta</taxon>
        <taxon>Pelagophyceae</taxon>
        <taxon>Pelagomonadales</taxon>
        <taxon>Aureoumbra</taxon>
    </lineage>
</organism>
<dbReference type="PANTHER" id="PTHR12984:SF6">
    <property type="entry name" value="SCY1-LIKE PROTEIN 2"/>
    <property type="match status" value="1"/>
</dbReference>
<protein>
    <recommendedName>
        <fullName evidence="2">Protein kinase domain-containing protein</fullName>
    </recommendedName>
</protein>
<proteinExistence type="predicted"/>
<evidence type="ECO:0000259" key="2">
    <source>
        <dbReference type="PROSITE" id="PS50011"/>
    </source>
</evidence>
<reference evidence="3" key="1">
    <citation type="submission" date="2021-01" db="EMBL/GenBank/DDBJ databases">
        <authorList>
            <person name="Corre E."/>
            <person name="Pelletier E."/>
            <person name="Niang G."/>
            <person name="Scheremetjew M."/>
            <person name="Finn R."/>
            <person name="Kale V."/>
            <person name="Holt S."/>
            <person name="Cochrane G."/>
            <person name="Meng A."/>
            <person name="Brown T."/>
            <person name="Cohen L."/>
        </authorList>
    </citation>
    <scope>NUCLEOTIDE SEQUENCE</scope>
    <source>
        <strain evidence="3">CCMP1510</strain>
    </source>
</reference>
<feature type="compositionally biased region" description="Polar residues" evidence="1">
    <location>
        <begin position="593"/>
        <end position="609"/>
    </location>
</feature>
<dbReference type="PROSITE" id="PS50011">
    <property type="entry name" value="PROTEIN_KINASE_DOM"/>
    <property type="match status" value="1"/>
</dbReference>
<dbReference type="SUPFAM" id="SSF56112">
    <property type="entry name" value="Protein kinase-like (PK-like)"/>
    <property type="match status" value="1"/>
</dbReference>
<feature type="compositionally biased region" description="Low complexity" evidence="1">
    <location>
        <begin position="720"/>
        <end position="730"/>
    </location>
</feature>
<evidence type="ECO:0000256" key="1">
    <source>
        <dbReference type="SAM" id="MobiDB-lite"/>
    </source>
</evidence>
<feature type="region of interest" description="Disordered" evidence="1">
    <location>
        <begin position="800"/>
        <end position="850"/>
    </location>
</feature>
<dbReference type="InterPro" id="IPR011009">
    <property type="entry name" value="Kinase-like_dom_sf"/>
</dbReference>
<dbReference type="InterPro" id="IPR051177">
    <property type="entry name" value="CIK-Related_Protein"/>
</dbReference>